<name>A0A392VZY6_9FABA</name>
<dbReference type="Proteomes" id="UP000265520">
    <property type="component" value="Unassembled WGS sequence"/>
</dbReference>
<evidence type="ECO:0000313" key="1">
    <source>
        <dbReference type="EMBL" id="MCI92551.1"/>
    </source>
</evidence>
<reference evidence="1 2" key="1">
    <citation type="journal article" date="2018" name="Front. Plant Sci.">
        <title>Red Clover (Trifolium pratense) and Zigzag Clover (T. medium) - A Picture of Genomic Similarities and Differences.</title>
        <authorList>
            <person name="Dluhosova J."/>
            <person name="Istvanek J."/>
            <person name="Nedelnik J."/>
            <person name="Repkova J."/>
        </authorList>
    </citation>
    <scope>NUCLEOTIDE SEQUENCE [LARGE SCALE GENOMIC DNA]</scope>
    <source>
        <strain evidence="2">cv. 10/8</strain>
        <tissue evidence="1">Leaf</tissue>
    </source>
</reference>
<proteinExistence type="predicted"/>
<organism evidence="1 2">
    <name type="scientific">Trifolium medium</name>
    <dbReference type="NCBI Taxonomy" id="97028"/>
    <lineage>
        <taxon>Eukaryota</taxon>
        <taxon>Viridiplantae</taxon>
        <taxon>Streptophyta</taxon>
        <taxon>Embryophyta</taxon>
        <taxon>Tracheophyta</taxon>
        <taxon>Spermatophyta</taxon>
        <taxon>Magnoliopsida</taxon>
        <taxon>eudicotyledons</taxon>
        <taxon>Gunneridae</taxon>
        <taxon>Pentapetalae</taxon>
        <taxon>rosids</taxon>
        <taxon>fabids</taxon>
        <taxon>Fabales</taxon>
        <taxon>Fabaceae</taxon>
        <taxon>Papilionoideae</taxon>
        <taxon>50 kb inversion clade</taxon>
        <taxon>NPAAA clade</taxon>
        <taxon>Hologalegina</taxon>
        <taxon>IRL clade</taxon>
        <taxon>Trifolieae</taxon>
        <taxon>Trifolium</taxon>
    </lineage>
</organism>
<protein>
    <submittedName>
        <fullName evidence="1">Uncharacterized protein</fullName>
    </submittedName>
</protein>
<dbReference type="EMBL" id="LXQA011304197">
    <property type="protein sequence ID" value="MCI92551.1"/>
    <property type="molecule type" value="Genomic_DNA"/>
</dbReference>
<dbReference type="AlphaFoldDB" id="A0A392VZY6"/>
<comment type="caution">
    <text evidence="1">The sequence shown here is derived from an EMBL/GenBank/DDBJ whole genome shotgun (WGS) entry which is preliminary data.</text>
</comment>
<keyword evidence="2" id="KW-1185">Reference proteome</keyword>
<accession>A0A392VZY6</accession>
<feature type="non-terminal residue" evidence="1">
    <location>
        <position position="1"/>
    </location>
</feature>
<sequence>YQMMKLQKPQGSQNLWKYQYLQPLKIQMLKQHQKME</sequence>
<evidence type="ECO:0000313" key="2">
    <source>
        <dbReference type="Proteomes" id="UP000265520"/>
    </source>
</evidence>